<dbReference type="Pfam" id="PF01209">
    <property type="entry name" value="Ubie_methyltran"/>
    <property type="match status" value="1"/>
</dbReference>
<dbReference type="UniPathway" id="UPA00079">
    <property type="reaction ID" value="UER00169"/>
</dbReference>
<sequence length="232" mass="25485">MSSRATLKKMPTEVAGMFDEVAARYDIMNDLMTMGQVRVWREAVTVAIDARPGIKVLDLAAGTGTSSAAYAARGADVVACDFSKGMISEGRKRYPELTFVEGDAMDLPFEDETFDVTTISYGLRNVNDPDLALREMLRVTKPGGKLLVAEFSTPTWAPFRSLYNFYLGTALPALSQLFSSDHAAYDYLIESIQAWPDQERLAEKIQGAGWRNVGYRNLAGGIVALHRATRVG</sequence>
<dbReference type="EC" id="2.1.1.163" evidence="4"/>
<dbReference type="NCBIfam" id="NF001241">
    <property type="entry name" value="PRK00216.1-2"/>
    <property type="match status" value="1"/>
</dbReference>
<keyword evidence="3 4" id="KW-0949">S-adenosyl-L-methionine</keyword>
<dbReference type="PROSITE" id="PS01184">
    <property type="entry name" value="UBIE_2"/>
    <property type="match status" value="1"/>
</dbReference>
<dbReference type="InterPro" id="IPR029063">
    <property type="entry name" value="SAM-dependent_MTases_sf"/>
</dbReference>
<comment type="catalytic activity">
    <reaction evidence="4">
        <text>a 2-demethylmenaquinol + S-adenosyl-L-methionine = a menaquinol + S-adenosyl-L-homocysteine + H(+)</text>
        <dbReference type="Rhea" id="RHEA:42640"/>
        <dbReference type="Rhea" id="RHEA-COMP:9539"/>
        <dbReference type="Rhea" id="RHEA-COMP:9563"/>
        <dbReference type="ChEBI" id="CHEBI:15378"/>
        <dbReference type="ChEBI" id="CHEBI:18151"/>
        <dbReference type="ChEBI" id="CHEBI:55437"/>
        <dbReference type="ChEBI" id="CHEBI:57856"/>
        <dbReference type="ChEBI" id="CHEBI:59789"/>
        <dbReference type="EC" id="2.1.1.163"/>
    </reaction>
</comment>
<feature type="binding site" evidence="4">
    <location>
        <position position="120"/>
    </location>
    <ligand>
        <name>S-adenosyl-L-methionine</name>
        <dbReference type="ChEBI" id="CHEBI:59789"/>
    </ligand>
</feature>
<dbReference type="InterPro" id="IPR004033">
    <property type="entry name" value="UbiE/COQ5_MeTrFase"/>
</dbReference>
<comment type="function">
    <text evidence="4">Methyltransferase required for the conversion of demethylmenaquinol (DMKH2) to menaquinol (MKH2).</text>
</comment>
<name>A0A2V1K6V4_9ACTO</name>
<dbReference type="GO" id="GO:0009234">
    <property type="term" value="P:menaquinone biosynthetic process"/>
    <property type="evidence" value="ECO:0007669"/>
    <property type="project" value="UniProtKB-UniRule"/>
</dbReference>
<dbReference type="EMBL" id="QETB01000004">
    <property type="protein sequence ID" value="PWF25927.1"/>
    <property type="molecule type" value="Genomic_DNA"/>
</dbReference>
<evidence type="ECO:0000256" key="3">
    <source>
        <dbReference type="ARBA" id="ARBA00022691"/>
    </source>
</evidence>
<dbReference type="PANTHER" id="PTHR43591:SF24">
    <property type="entry name" value="2-METHOXY-6-POLYPRENYL-1,4-BENZOQUINOL METHYLASE, MITOCHONDRIAL"/>
    <property type="match status" value="1"/>
</dbReference>
<feature type="binding site" evidence="4">
    <location>
        <position position="81"/>
    </location>
    <ligand>
        <name>S-adenosyl-L-methionine</name>
        <dbReference type="ChEBI" id="CHEBI:59789"/>
    </ligand>
</feature>
<dbReference type="AlphaFoldDB" id="A0A2V1K6V4"/>
<keyword evidence="1 4" id="KW-0489">Methyltransferase</keyword>
<feature type="binding site" evidence="4">
    <location>
        <begin position="103"/>
        <end position="104"/>
    </location>
    <ligand>
        <name>S-adenosyl-L-methionine</name>
        <dbReference type="ChEBI" id="CHEBI:59789"/>
    </ligand>
</feature>
<evidence type="ECO:0000256" key="2">
    <source>
        <dbReference type="ARBA" id="ARBA00022679"/>
    </source>
</evidence>
<dbReference type="RefSeq" id="WP_109093756.1">
    <property type="nucleotide sequence ID" value="NZ_CAMELQ010000002.1"/>
</dbReference>
<comment type="pathway">
    <text evidence="4">Quinol/quinone metabolism; menaquinone biosynthesis; menaquinol from 1,4-dihydroxy-2-naphthoate: step 2/2.</text>
</comment>
<evidence type="ECO:0000313" key="5">
    <source>
        <dbReference type="EMBL" id="PWF25927.1"/>
    </source>
</evidence>
<organism evidence="5 6">
    <name type="scientific">Ancrocorticia populi</name>
    <dbReference type="NCBI Taxonomy" id="2175228"/>
    <lineage>
        <taxon>Bacteria</taxon>
        <taxon>Bacillati</taxon>
        <taxon>Actinomycetota</taxon>
        <taxon>Actinomycetes</taxon>
        <taxon>Actinomycetales</taxon>
        <taxon>Actinomycetaceae</taxon>
        <taxon>Ancrocorticia</taxon>
    </lineage>
</organism>
<dbReference type="PROSITE" id="PS51608">
    <property type="entry name" value="SAM_MT_UBIE"/>
    <property type="match status" value="1"/>
</dbReference>
<dbReference type="HAMAP" id="MF_01813">
    <property type="entry name" value="MenG_UbiE_methyltr"/>
    <property type="match status" value="1"/>
</dbReference>
<dbReference type="NCBIfam" id="TIGR01934">
    <property type="entry name" value="MenG_MenH_UbiE"/>
    <property type="match status" value="1"/>
</dbReference>
<keyword evidence="6" id="KW-1185">Reference proteome</keyword>
<protein>
    <recommendedName>
        <fullName evidence="4">Demethylmenaquinone methyltransferase</fullName>
        <ecNumber evidence="4">2.1.1.163</ecNumber>
    </recommendedName>
</protein>
<evidence type="ECO:0000256" key="1">
    <source>
        <dbReference type="ARBA" id="ARBA00022603"/>
    </source>
</evidence>
<dbReference type="Proteomes" id="UP000245283">
    <property type="component" value="Unassembled WGS sequence"/>
</dbReference>
<comment type="similarity">
    <text evidence="4">Belongs to the class I-like SAM-binding methyltransferase superfamily. MenG/UbiE family.</text>
</comment>
<keyword evidence="4" id="KW-0474">Menaquinone biosynthesis</keyword>
<proteinExistence type="inferred from homology"/>
<evidence type="ECO:0000256" key="4">
    <source>
        <dbReference type="HAMAP-Rule" id="MF_01813"/>
    </source>
</evidence>
<dbReference type="OrthoDB" id="9808140at2"/>
<dbReference type="Gene3D" id="3.40.50.150">
    <property type="entry name" value="Vaccinia Virus protein VP39"/>
    <property type="match status" value="1"/>
</dbReference>
<dbReference type="InterPro" id="IPR023576">
    <property type="entry name" value="UbiE/COQ5_MeTrFase_CS"/>
</dbReference>
<accession>A0A2V1K6V4</accession>
<evidence type="ECO:0000313" key="6">
    <source>
        <dbReference type="Proteomes" id="UP000245283"/>
    </source>
</evidence>
<gene>
    <name evidence="4" type="primary">menG</name>
    <name evidence="5" type="ORF">DD236_07405</name>
</gene>
<dbReference type="CDD" id="cd02440">
    <property type="entry name" value="AdoMet_MTases"/>
    <property type="match status" value="1"/>
</dbReference>
<reference evidence="6" key="1">
    <citation type="submission" date="2018-05" db="EMBL/GenBank/DDBJ databases">
        <authorList>
            <person name="Li Y."/>
        </authorList>
    </citation>
    <scope>NUCLEOTIDE SEQUENCE [LARGE SCALE GENOMIC DNA]</scope>
    <source>
        <strain evidence="6">sk1b4</strain>
    </source>
</reference>
<dbReference type="GO" id="GO:0032259">
    <property type="term" value="P:methylation"/>
    <property type="evidence" value="ECO:0007669"/>
    <property type="project" value="UniProtKB-KW"/>
</dbReference>
<dbReference type="GO" id="GO:0043770">
    <property type="term" value="F:demethylmenaquinone methyltransferase activity"/>
    <property type="evidence" value="ECO:0007669"/>
    <property type="project" value="UniProtKB-UniRule"/>
</dbReference>
<comment type="caution">
    <text evidence="5">The sequence shown here is derived from an EMBL/GenBank/DDBJ whole genome shotgun (WGS) entry which is preliminary data.</text>
</comment>
<dbReference type="SUPFAM" id="SSF53335">
    <property type="entry name" value="S-adenosyl-L-methionine-dependent methyltransferases"/>
    <property type="match status" value="1"/>
</dbReference>
<keyword evidence="2 4" id="KW-0808">Transferase</keyword>
<dbReference type="PANTHER" id="PTHR43591">
    <property type="entry name" value="METHYLTRANSFERASE"/>
    <property type="match status" value="1"/>
</dbReference>
<feature type="binding site" evidence="4">
    <location>
        <position position="63"/>
    </location>
    <ligand>
        <name>S-adenosyl-L-methionine</name>
        <dbReference type="ChEBI" id="CHEBI:59789"/>
    </ligand>
</feature>